<dbReference type="EMBL" id="JBBPBM010000215">
    <property type="protein sequence ID" value="KAK8500517.1"/>
    <property type="molecule type" value="Genomic_DNA"/>
</dbReference>
<dbReference type="Proteomes" id="UP001472677">
    <property type="component" value="Unassembled WGS sequence"/>
</dbReference>
<sequence length="106" mass="11926">MIAVEQNLWVVFVLIYDLSNPAIYPQPSSLGINGESFGFSVRNLHAGTTPKAWQRHCSVGNNTLTGSCSYIAKCEWTFPIKLKVRTFEVEPSTLWQPFVGMFIVQD</sequence>
<keyword evidence="2" id="KW-1185">Reference proteome</keyword>
<organism evidence="1 2">
    <name type="scientific">Hibiscus sabdariffa</name>
    <name type="common">roselle</name>
    <dbReference type="NCBI Taxonomy" id="183260"/>
    <lineage>
        <taxon>Eukaryota</taxon>
        <taxon>Viridiplantae</taxon>
        <taxon>Streptophyta</taxon>
        <taxon>Embryophyta</taxon>
        <taxon>Tracheophyta</taxon>
        <taxon>Spermatophyta</taxon>
        <taxon>Magnoliopsida</taxon>
        <taxon>eudicotyledons</taxon>
        <taxon>Gunneridae</taxon>
        <taxon>Pentapetalae</taxon>
        <taxon>rosids</taxon>
        <taxon>malvids</taxon>
        <taxon>Malvales</taxon>
        <taxon>Malvaceae</taxon>
        <taxon>Malvoideae</taxon>
        <taxon>Hibiscus</taxon>
    </lineage>
</organism>
<evidence type="ECO:0000313" key="1">
    <source>
        <dbReference type="EMBL" id="KAK8500517.1"/>
    </source>
</evidence>
<reference evidence="1 2" key="1">
    <citation type="journal article" date="2024" name="G3 (Bethesda)">
        <title>Genome assembly of Hibiscus sabdariffa L. provides insights into metabolisms of medicinal natural products.</title>
        <authorList>
            <person name="Kim T."/>
        </authorList>
    </citation>
    <scope>NUCLEOTIDE SEQUENCE [LARGE SCALE GENOMIC DNA]</scope>
    <source>
        <strain evidence="1">TK-2024</strain>
        <tissue evidence="1">Old leaves</tissue>
    </source>
</reference>
<proteinExistence type="predicted"/>
<protein>
    <submittedName>
        <fullName evidence="1">Uncharacterized protein</fullName>
    </submittedName>
</protein>
<evidence type="ECO:0000313" key="2">
    <source>
        <dbReference type="Proteomes" id="UP001472677"/>
    </source>
</evidence>
<name>A0ABR2B2L4_9ROSI</name>
<comment type="caution">
    <text evidence="1">The sequence shown here is derived from an EMBL/GenBank/DDBJ whole genome shotgun (WGS) entry which is preliminary data.</text>
</comment>
<accession>A0ABR2B2L4</accession>
<gene>
    <name evidence="1" type="ORF">V6N12_037773</name>
</gene>